<sequence>MAVEAVEPLARQALDLAKNALLVNLRFMNAAFARLRPFPVRDATLATDGLHIRFDPATLARLYAAEPAELTRAYLHIVLHNVFLHLYPGPHVDVARWDAACDIVVERTISELDLPATRTARAERQRATLARIDAALPLATAETVYRYLQDEGLDDAELADLRAPFYMDDHDPWYRLAAAEEARKTNSEEGERDEGADAQDGAASAQSATSGTDMEMPSDADQAKPNHKSHQAVSQDDIVQKEAPEQVGRSIDDRFADTVNLDRSKEQWKSAAYEMGVQLDAYAKLWGVEGANLAMNLRAVTREKQDYREFLRKFARMGEQIRVNDDEFDYVYYCYGLKRYGNLPLIEPLEYVEERRIRDFVIAIDTSASTKDGLVRRFIEKTYAILSQETSFFADMNVLIVQCDAAITDVARISNLRDLDDYLDGLEIKGLGGTDFRPVFAYVDDAVERGDLVNLGGLIYFTDGQGTYPARKPDYDTAFVFVDDASAAASPNVPAWAMKVELDETVVLEEMSAMEEQGFRGESHSHEAPRSLS</sequence>
<dbReference type="Pfam" id="PF13203">
    <property type="entry name" value="DUF2201_N"/>
    <property type="match status" value="1"/>
</dbReference>
<gene>
    <name evidence="4" type="ORF">C1875_08665</name>
</gene>
<evidence type="ECO:0000259" key="3">
    <source>
        <dbReference type="Pfam" id="PF13203"/>
    </source>
</evidence>
<feature type="region of interest" description="Disordered" evidence="1">
    <location>
        <begin position="181"/>
        <end position="251"/>
    </location>
</feature>
<feature type="compositionally biased region" description="Basic and acidic residues" evidence="1">
    <location>
        <begin position="238"/>
        <end position="251"/>
    </location>
</feature>
<dbReference type="AlphaFoldDB" id="A0A369MGU8"/>
<proteinExistence type="predicted"/>
<feature type="compositionally biased region" description="Basic and acidic residues" evidence="1">
    <location>
        <begin position="181"/>
        <end position="195"/>
    </location>
</feature>
<evidence type="ECO:0000256" key="1">
    <source>
        <dbReference type="SAM" id="MobiDB-lite"/>
    </source>
</evidence>
<feature type="domain" description="Putative metallopeptidase" evidence="3">
    <location>
        <begin position="15"/>
        <end position="243"/>
    </location>
</feature>
<dbReference type="EMBL" id="PPTU01000011">
    <property type="protein sequence ID" value="RDB70048.1"/>
    <property type="molecule type" value="Genomic_DNA"/>
</dbReference>
<comment type="caution">
    <text evidence="4">The sequence shown here is derived from an EMBL/GenBank/DDBJ whole genome shotgun (WGS) entry which is preliminary data.</text>
</comment>
<dbReference type="InterPro" id="IPR036465">
    <property type="entry name" value="vWFA_dom_sf"/>
</dbReference>
<accession>A0A369MGU8</accession>
<dbReference type="Proteomes" id="UP000253970">
    <property type="component" value="Unassembled WGS sequence"/>
</dbReference>
<dbReference type="RefSeq" id="WP_114533935.1">
    <property type="nucleotide sequence ID" value="NZ_CP089331.1"/>
</dbReference>
<protein>
    <recommendedName>
        <fullName evidence="6">Metallopeptidase</fullName>
    </recommendedName>
</protein>
<evidence type="ECO:0000313" key="4">
    <source>
        <dbReference type="EMBL" id="RDB70048.1"/>
    </source>
</evidence>
<name>A0A369MGU8_EGGLN</name>
<feature type="domain" description="VWA-like" evidence="2">
    <location>
        <begin position="361"/>
        <end position="501"/>
    </location>
</feature>
<evidence type="ECO:0000259" key="2">
    <source>
        <dbReference type="Pfam" id="PF09967"/>
    </source>
</evidence>
<reference evidence="4 5" key="1">
    <citation type="journal article" date="2018" name="Elife">
        <title>Discovery and characterization of a prevalent human gut bacterial enzyme sufficient for the inactivation of a family of plant toxins.</title>
        <authorList>
            <person name="Koppel N."/>
            <person name="Bisanz J.E."/>
            <person name="Pandelia M.E."/>
            <person name="Turnbaugh P.J."/>
            <person name="Balskus E.P."/>
        </authorList>
    </citation>
    <scope>NUCLEOTIDE SEQUENCE [LARGE SCALE GENOMIC DNA]</scope>
    <source>
        <strain evidence="4 5">W1 BHI 6</strain>
    </source>
</reference>
<dbReference type="Pfam" id="PF09967">
    <property type="entry name" value="DUF2201"/>
    <property type="match status" value="1"/>
</dbReference>
<dbReference type="InterPro" id="IPR025154">
    <property type="entry name" value="Put_metallopeptidase_dom"/>
</dbReference>
<dbReference type="CDD" id="cd00198">
    <property type="entry name" value="vWFA"/>
    <property type="match status" value="1"/>
</dbReference>
<dbReference type="PANTHER" id="PTHR38730">
    <property type="entry name" value="SLL7028 PROTEIN"/>
    <property type="match status" value="1"/>
</dbReference>
<dbReference type="PANTHER" id="PTHR38730:SF1">
    <property type="entry name" value="SLL7028 PROTEIN"/>
    <property type="match status" value="1"/>
</dbReference>
<dbReference type="SUPFAM" id="SSF53300">
    <property type="entry name" value="vWA-like"/>
    <property type="match status" value="1"/>
</dbReference>
<dbReference type="InterPro" id="IPR018698">
    <property type="entry name" value="VWA-like_dom"/>
</dbReference>
<feature type="compositionally biased region" description="Low complexity" evidence="1">
    <location>
        <begin position="198"/>
        <end position="213"/>
    </location>
</feature>
<organism evidence="4 5">
    <name type="scientific">Eggerthella lenta</name>
    <name type="common">Eubacterium lentum</name>
    <dbReference type="NCBI Taxonomy" id="84112"/>
    <lineage>
        <taxon>Bacteria</taxon>
        <taxon>Bacillati</taxon>
        <taxon>Actinomycetota</taxon>
        <taxon>Coriobacteriia</taxon>
        <taxon>Eggerthellales</taxon>
        <taxon>Eggerthellaceae</taxon>
        <taxon>Eggerthella</taxon>
    </lineage>
</organism>
<evidence type="ECO:0000313" key="5">
    <source>
        <dbReference type="Proteomes" id="UP000253970"/>
    </source>
</evidence>
<evidence type="ECO:0008006" key="6">
    <source>
        <dbReference type="Google" id="ProtNLM"/>
    </source>
</evidence>
<dbReference type="GeneID" id="69511823"/>